<keyword evidence="9" id="KW-1185">Reference proteome</keyword>
<feature type="transmembrane region" description="Helical" evidence="7">
    <location>
        <begin position="126"/>
        <end position="149"/>
    </location>
</feature>
<sequence length="324" mass="35006">MLDILSITLPIFLIITLGFIAVKRAIINADAINGMGRYVLTFALPALIFHALSGANLGAGDGLVFLLVYTGGSLLSFALGFALVRYVFSSDKLFSSVQAMGMAMSNSAFFGYPVLSFLLHQVPAQGFTMTLITENLIMFPLGLFCLEFFSQQQQGAERGRKALLRQLGAIFLRVVRSPIMLAIILGGLFSHFQWPVPKVIDDTMAILLKSSAAVALFAIGGSLGGMRVAEVHPNMLVVALCKLILHPLCILLMMLLLPAMALEMQVAAVVLAAMPMFSVYPIITGQFGHGKFTSGALVAAIVLSFFSITLWLWLIRLYVPQLTG</sequence>
<evidence type="ECO:0000256" key="2">
    <source>
        <dbReference type="ARBA" id="ARBA00022448"/>
    </source>
</evidence>
<dbReference type="RefSeq" id="WP_165838518.1">
    <property type="nucleotide sequence ID" value="NZ_CP177354.1"/>
</dbReference>
<keyword evidence="5 7" id="KW-1133">Transmembrane helix</keyword>
<comment type="caution">
    <text evidence="8">The sequence shown here is derived from an EMBL/GenBank/DDBJ whole genome shotgun (WGS) entry which is preliminary data.</text>
</comment>
<keyword evidence="3" id="KW-1003">Cell membrane</keyword>
<feature type="transmembrane region" description="Helical" evidence="7">
    <location>
        <begin position="295"/>
        <end position="315"/>
    </location>
</feature>
<dbReference type="Pfam" id="PF03547">
    <property type="entry name" value="Mem_trans"/>
    <property type="match status" value="1"/>
</dbReference>
<evidence type="ECO:0000256" key="6">
    <source>
        <dbReference type="ARBA" id="ARBA00023136"/>
    </source>
</evidence>
<name>A0ABX5LRJ1_9GAMM</name>
<feature type="transmembrane region" description="Helical" evidence="7">
    <location>
        <begin position="264"/>
        <end position="283"/>
    </location>
</feature>
<evidence type="ECO:0000313" key="8">
    <source>
        <dbReference type="EMBL" id="PXF29261.1"/>
    </source>
</evidence>
<keyword evidence="6 7" id="KW-0472">Membrane</keyword>
<dbReference type="EMBL" id="LAPT01000119">
    <property type="protein sequence ID" value="PXF29261.1"/>
    <property type="molecule type" value="Genomic_DNA"/>
</dbReference>
<evidence type="ECO:0000256" key="5">
    <source>
        <dbReference type="ARBA" id="ARBA00022989"/>
    </source>
</evidence>
<gene>
    <name evidence="8" type="ORF">WH50_21790</name>
</gene>
<keyword evidence="2" id="KW-0813">Transport</keyword>
<feature type="transmembrane region" description="Helical" evidence="7">
    <location>
        <begin position="63"/>
        <end position="88"/>
    </location>
</feature>
<keyword evidence="4 7" id="KW-0812">Transmembrane</keyword>
<feature type="transmembrane region" description="Helical" evidence="7">
    <location>
        <begin position="6"/>
        <end position="26"/>
    </location>
</feature>
<dbReference type="Proteomes" id="UP000248090">
    <property type="component" value="Unassembled WGS sequence"/>
</dbReference>
<feature type="transmembrane region" description="Helical" evidence="7">
    <location>
        <begin position="204"/>
        <end position="224"/>
    </location>
</feature>
<dbReference type="PANTHER" id="PTHR36838">
    <property type="entry name" value="AUXIN EFFLUX CARRIER FAMILY PROTEIN"/>
    <property type="match status" value="1"/>
</dbReference>
<feature type="transmembrane region" description="Helical" evidence="7">
    <location>
        <begin position="100"/>
        <end position="120"/>
    </location>
</feature>
<evidence type="ECO:0008006" key="10">
    <source>
        <dbReference type="Google" id="ProtNLM"/>
    </source>
</evidence>
<feature type="transmembrane region" description="Helical" evidence="7">
    <location>
        <begin position="170"/>
        <end position="192"/>
    </location>
</feature>
<evidence type="ECO:0000256" key="4">
    <source>
        <dbReference type="ARBA" id="ARBA00022692"/>
    </source>
</evidence>
<feature type="transmembrane region" description="Helical" evidence="7">
    <location>
        <begin position="38"/>
        <end position="57"/>
    </location>
</feature>
<evidence type="ECO:0000313" key="9">
    <source>
        <dbReference type="Proteomes" id="UP000248090"/>
    </source>
</evidence>
<reference evidence="8 9" key="1">
    <citation type="submission" date="2015-03" db="EMBL/GenBank/DDBJ databases">
        <authorList>
            <person name="Krishnan R."/>
            <person name="Midha S."/>
            <person name="Patil P.B."/>
            <person name="Rameshkumar N."/>
        </authorList>
    </citation>
    <scope>NUCLEOTIDE SEQUENCE [LARGE SCALE GENOMIC DNA]</scope>
    <source>
        <strain evidence="8 9">L1E11</strain>
    </source>
</reference>
<dbReference type="PANTHER" id="PTHR36838:SF3">
    <property type="entry name" value="TRANSPORTER AUXIN EFFLUX CARRIER EC FAMILY"/>
    <property type="match status" value="1"/>
</dbReference>
<proteinExistence type="predicted"/>
<dbReference type="InterPro" id="IPR004776">
    <property type="entry name" value="Mem_transp_PIN-like"/>
</dbReference>
<protein>
    <recommendedName>
        <fullName evidence="10">Transporter</fullName>
    </recommendedName>
</protein>
<organism evidence="8 9">
    <name type="scientific">Pokkaliibacter plantistimulans</name>
    <dbReference type="NCBI Taxonomy" id="1635171"/>
    <lineage>
        <taxon>Bacteria</taxon>
        <taxon>Pseudomonadati</taxon>
        <taxon>Pseudomonadota</taxon>
        <taxon>Gammaproteobacteria</taxon>
        <taxon>Oceanospirillales</taxon>
        <taxon>Balneatrichaceae</taxon>
        <taxon>Pokkaliibacter</taxon>
    </lineage>
</organism>
<feature type="transmembrane region" description="Helical" evidence="7">
    <location>
        <begin position="236"/>
        <end position="258"/>
    </location>
</feature>
<evidence type="ECO:0000256" key="1">
    <source>
        <dbReference type="ARBA" id="ARBA00004141"/>
    </source>
</evidence>
<evidence type="ECO:0000256" key="3">
    <source>
        <dbReference type="ARBA" id="ARBA00022475"/>
    </source>
</evidence>
<accession>A0ABX5LRJ1</accession>
<evidence type="ECO:0000256" key="7">
    <source>
        <dbReference type="SAM" id="Phobius"/>
    </source>
</evidence>
<comment type="subcellular location">
    <subcellularLocation>
        <location evidence="1">Membrane</location>
        <topology evidence="1">Multi-pass membrane protein</topology>
    </subcellularLocation>
</comment>